<dbReference type="GO" id="GO:0004553">
    <property type="term" value="F:hydrolase activity, hydrolyzing O-glycosyl compounds"/>
    <property type="evidence" value="ECO:0007669"/>
    <property type="project" value="UniProtKB-ARBA"/>
</dbReference>
<evidence type="ECO:0000256" key="4">
    <source>
        <dbReference type="SAM" id="SignalP"/>
    </source>
</evidence>
<dbReference type="AlphaFoldDB" id="A0A413VTQ5"/>
<dbReference type="InterPro" id="IPR013320">
    <property type="entry name" value="ConA-like_dom_sf"/>
</dbReference>
<dbReference type="SMART" id="SM00060">
    <property type="entry name" value="FN3"/>
    <property type="match status" value="2"/>
</dbReference>
<dbReference type="InterPro" id="IPR036116">
    <property type="entry name" value="FN3_sf"/>
</dbReference>
<dbReference type="NCBIfam" id="TIGR04183">
    <property type="entry name" value="Por_Secre_tail"/>
    <property type="match status" value="1"/>
</dbReference>
<dbReference type="EMBL" id="QSGO01000003">
    <property type="protein sequence ID" value="RHB36948.1"/>
    <property type="molecule type" value="Genomic_DNA"/>
</dbReference>
<name>A0A413VTQ5_9BACE</name>
<evidence type="ECO:0000256" key="3">
    <source>
        <dbReference type="SAM" id="MobiDB-lite"/>
    </source>
</evidence>
<evidence type="ECO:0000256" key="1">
    <source>
        <dbReference type="ARBA" id="ARBA00022723"/>
    </source>
</evidence>
<dbReference type="SUPFAM" id="SSF51126">
    <property type="entry name" value="Pectin lyase-like"/>
    <property type="match status" value="1"/>
</dbReference>
<organism evidence="6 7">
    <name type="scientific">Bacteroides nordii</name>
    <dbReference type="NCBI Taxonomy" id="291645"/>
    <lineage>
        <taxon>Bacteria</taxon>
        <taxon>Pseudomonadati</taxon>
        <taxon>Bacteroidota</taxon>
        <taxon>Bacteroidia</taxon>
        <taxon>Bacteroidales</taxon>
        <taxon>Bacteroidaceae</taxon>
        <taxon>Bacteroides</taxon>
    </lineage>
</organism>
<sequence>MKNFTSIVGTFALALFPLLPVTAQSVTEPQLAFPGAEGFGRYAVGGRYGEVYHVTNLNDSGEGSLRDAVSQPNRIVVFDVSGVIHAKSVIPFAKNLTIAAQTAPGNGIVIYGNRVSFSGADNIICRYLRVRYGYEESPGGYVDAAGVAFGSNMIFDHLSVTWGTDECFSINGDSKRPDDQPRNITIQNSIMGQGLWDHSCGGLMQTSDENGITLFRNLYIDNKTRNNKVKGLNQFVNNVIYNWGDGGAYIMGDTDAASLADIQNNYFIEGKSERYLVRYNGGTPENPVTQSFRPTVPFTRAKPAFVTYFAGNYFDNNRDGKLDGRLLTREDCNRYQPDSAIPEGGQQLTPTFLDGPSEKHPVIGAKMTAEEAYHWVVSNVGATLPVRDEVDAYMIDELTSLGTKGQIIDTEMSLPTRGPGEILRGVKLPDTDNDGIPDAWEEQNGLDKNDPTDAMKIAANGYANIENYINSIDAPMPFLACPSTMEATADHTTITLSWKDYSDEEEGYILEQRDAQGTFAEVAKLPVNTTSHTVSDLTPGVLYAFRLKAYNTTTESVYSDVLEVATKRLLVAPDQCIEPFPEIDAILSFNASKDITLSWKNETHPDNGVTTYKVYAGTEKNKLECISGAEAQEATSLTLKADPSKTYYWRVDALNVKNEVTTGTVWSFMTQTLDAKEPVMYLSLDGTLKNFADVAGAKDAELVELEPTYVAGKNEQGLLLENVVTGSCISVPYYEGMKFEGGSGTADPAASFSVSMWVKSDGSCPVDGKGFLFHKGTFKDSKGKARWCGAEIRNNELYFAVSQNGTKHEIKLVSGDVFKNIFNNEWHHLVFVRSHEEQALIAYCDGKLLGKRDSNRAYMNSEVGIVFGNVMEKLNEPFAGTLDELKLFRGTLMAEEVTNLFETGNTAGIPTSINQELAINSELGIYPSPFFNHFYIVVPQEEVSVKICLYDASGRLALSREVKADNGTAYIGELNGLAGGIYVVSVETSTGVITKTALKK</sequence>
<keyword evidence="1" id="KW-0479">Metal-binding</keyword>
<feature type="chain" id="PRO_5019587281" evidence="4">
    <location>
        <begin position="24"/>
        <end position="1000"/>
    </location>
</feature>
<dbReference type="Pfam" id="PF13385">
    <property type="entry name" value="Laminin_G_3"/>
    <property type="match status" value="1"/>
</dbReference>
<dbReference type="SUPFAM" id="SSF49899">
    <property type="entry name" value="Concanavalin A-like lectins/glucanases"/>
    <property type="match status" value="1"/>
</dbReference>
<evidence type="ECO:0000256" key="2">
    <source>
        <dbReference type="ARBA" id="ARBA00023180"/>
    </source>
</evidence>
<dbReference type="InterPro" id="IPR052063">
    <property type="entry name" value="Polysaccharide_Lyase_1"/>
</dbReference>
<dbReference type="Pfam" id="PF00041">
    <property type="entry name" value="fn3"/>
    <property type="match status" value="1"/>
</dbReference>
<comment type="caution">
    <text evidence="6">The sequence shown here is derived from an EMBL/GenBank/DDBJ whole genome shotgun (WGS) entry which is preliminary data.</text>
</comment>
<protein>
    <submittedName>
        <fullName evidence="6">T9SS C-terminal target domain-containing protein</fullName>
    </submittedName>
</protein>
<evidence type="ECO:0000313" key="7">
    <source>
        <dbReference type="Proteomes" id="UP000284379"/>
    </source>
</evidence>
<keyword evidence="2" id="KW-0325">Glycoprotein</keyword>
<dbReference type="InterPro" id="IPR003961">
    <property type="entry name" value="FN3_dom"/>
</dbReference>
<dbReference type="PANTHER" id="PTHR42970:SF1">
    <property type="entry name" value="PECTATE LYASE C-RELATED"/>
    <property type="match status" value="1"/>
</dbReference>
<accession>A0A413VTQ5</accession>
<proteinExistence type="predicted"/>
<gene>
    <name evidence="6" type="ORF">DW888_05160</name>
</gene>
<dbReference type="InterPro" id="IPR012334">
    <property type="entry name" value="Pectin_lyas_fold"/>
</dbReference>
<dbReference type="GO" id="GO:0005975">
    <property type="term" value="P:carbohydrate metabolic process"/>
    <property type="evidence" value="ECO:0007669"/>
    <property type="project" value="UniProtKB-ARBA"/>
</dbReference>
<dbReference type="InterPro" id="IPR013783">
    <property type="entry name" value="Ig-like_fold"/>
</dbReference>
<keyword evidence="4" id="KW-0732">Signal</keyword>
<dbReference type="InterPro" id="IPR026444">
    <property type="entry name" value="Secre_tail"/>
</dbReference>
<dbReference type="CDD" id="cd00063">
    <property type="entry name" value="FN3"/>
    <property type="match status" value="1"/>
</dbReference>
<dbReference type="Gene3D" id="2.160.20.10">
    <property type="entry name" value="Single-stranded right-handed beta-helix, Pectin lyase-like"/>
    <property type="match status" value="1"/>
</dbReference>
<reference evidence="6 7" key="1">
    <citation type="submission" date="2018-08" db="EMBL/GenBank/DDBJ databases">
        <title>A genome reference for cultivated species of the human gut microbiota.</title>
        <authorList>
            <person name="Zou Y."/>
            <person name="Xue W."/>
            <person name="Luo G."/>
        </authorList>
    </citation>
    <scope>NUCLEOTIDE SEQUENCE [LARGE SCALE GENOMIC DNA]</scope>
    <source>
        <strain evidence="6 7">AM40-30BH</strain>
    </source>
</reference>
<feature type="region of interest" description="Disordered" evidence="3">
    <location>
        <begin position="411"/>
        <end position="432"/>
    </location>
</feature>
<dbReference type="InterPro" id="IPR011050">
    <property type="entry name" value="Pectin_lyase_fold/virulence"/>
</dbReference>
<dbReference type="GO" id="GO:0046872">
    <property type="term" value="F:metal ion binding"/>
    <property type="evidence" value="ECO:0007669"/>
    <property type="project" value="UniProtKB-KW"/>
</dbReference>
<dbReference type="RefSeq" id="WP_122201007.1">
    <property type="nucleotide sequence ID" value="NZ_CABJFV010000003.1"/>
</dbReference>
<feature type="domain" description="Fibronectin type-III" evidence="5">
    <location>
        <begin position="474"/>
        <end position="569"/>
    </location>
</feature>
<dbReference type="Proteomes" id="UP000284379">
    <property type="component" value="Unassembled WGS sequence"/>
</dbReference>
<dbReference type="Gene3D" id="2.60.40.10">
    <property type="entry name" value="Immunoglobulins"/>
    <property type="match status" value="2"/>
</dbReference>
<dbReference type="SUPFAM" id="SSF49265">
    <property type="entry name" value="Fibronectin type III"/>
    <property type="match status" value="1"/>
</dbReference>
<evidence type="ECO:0000259" key="5">
    <source>
        <dbReference type="PROSITE" id="PS50853"/>
    </source>
</evidence>
<dbReference type="PANTHER" id="PTHR42970">
    <property type="entry name" value="PECTATE LYASE C-RELATED"/>
    <property type="match status" value="1"/>
</dbReference>
<evidence type="ECO:0000313" key="6">
    <source>
        <dbReference type="EMBL" id="RHB36948.1"/>
    </source>
</evidence>
<feature type="signal peptide" evidence="4">
    <location>
        <begin position="1"/>
        <end position="23"/>
    </location>
</feature>
<dbReference type="Gene3D" id="2.60.120.200">
    <property type="match status" value="1"/>
</dbReference>
<dbReference type="PROSITE" id="PS50853">
    <property type="entry name" value="FN3"/>
    <property type="match status" value="1"/>
</dbReference>